<protein>
    <recommendedName>
        <fullName evidence="6">DZF domain-containing protein</fullName>
    </recommendedName>
</protein>
<dbReference type="InterPro" id="IPR022755">
    <property type="entry name" value="Znf_C2H2_jaz"/>
</dbReference>
<feature type="region of interest" description="Disordered" evidence="4">
    <location>
        <begin position="1"/>
        <end position="44"/>
    </location>
</feature>
<dbReference type="GO" id="GO:0003727">
    <property type="term" value="F:single-stranded RNA binding"/>
    <property type="evidence" value="ECO:0007669"/>
    <property type="project" value="TreeGrafter"/>
</dbReference>
<sequence>MNPTYQGGNYLPYQPPPPPPQPPLPATNSTSNTNATTTNQSTYYTSPTTSYQYYNNALPSISDTGSAHGISQEPTLADYNAYQGYDGYYDYYEGYGEEEYYEDDGKQNTIIVRFVMLCALVMIIILLICVTGKIHKRKQAVLIEAAQNKFTTNNRNAFRCVICNVDCSSEEIYQTHVNGQKHQKVIKGLIRENKPIPVVEGIQSVPPKNVGPKKRKDISEVFVDTTNPFGSENDEHMVEKLDQISLNKVQKNSIEQLVLLIEDTLFNVSRIIEEQQVANSLSGAKNSSNRLLRGIMRTGLLANDLLLKNDRRAHLIVLCSSIPTTDMLSQVTELFTHYVKKGEQTLTHKGKISVEENVREAGFSISQAGIPMYICVSFTCSVIRQWSPGDLNYYSYNIPQNALPQDACLQALAEMRRTKFYQVKCTQYGWMAGVVKIVREFSNRIPAWSPLSDWVIILIVEKVFSSNTSEQQPGPSGALKALFKAISEEIILSPGSQLLDPCEKLPTDVLVSITPLERQQLFASARYSLRQINGNKMAKLLALEGPGVPSEVIFPAKKRAKKMGMNNDQPPDLSANDRGMPAERGRGGGMSTPGIGRGMPPGNGRGLPPGRGGGMPASGRGRVASGGNAEAIGTRSMRVYDNF</sequence>
<keyword evidence="3" id="KW-0862">Zinc</keyword>
<evidence type="ECO:0000256" key="5">
    <source>
        <dbReference type="SAM" id="Phobius"/>
    </source>
</evidence>
<dbReference type="Gene3D" id="1.10.1410.40">
    <property type="match status" value="1"/>
</dbReference>
<dbReference type="GO" id="GO:0008270">
    <property type="term" value="F:zinc ion binding"/>
    <property type="evidence" value="ECO:0007669"/>
    <property type="project" value="UniProtKB-KW"/>
</dbReference>
<proteinExistence type="predicted"/>
<comment type="caution">
    <text evidence="7">The sequence shown here is derived from an EMBL/GenBank/DDBJ whole genome shotgun (WGS) entry which is preliminary data.</text>
</comment>
<dbReference type="AlphaFoldDB" id="A0A6V7TRR7"/>
<organism evidence="7 8">
    <name type="scientific">Meloidogyne enterolobii</name>
    <name type="common">Root-knot nematode worm</name>
    <name type="synonym">Meloidogyne mayaguensis</name>
    <dbReference type="NCBI Taxonomy" id="390850"/>
    <lineage>
        <taxon>Eukaryota</taxon>
        <taxon>Metazoa</taxon>
        <taxon>Ecdysozoa</taxon>
        <taxon>Nematoda</taxon>
        <taxon>Chromadorea</taxon>
        <taxon>Rhabditida</taxon>
        <taxon>Tylenchina</taxon>
        <taxon>Tylenchomorpha</taxon>
        <taxon>Tylenchoidea</taxon>
        <taxon>Meloidogynidae</taxon>
        <taxon>Meloidogyninae</taxon>
        <taxon>Meloidogyne</taxon>
    </lineage>
</organism>
<dbReference type="InterPro" id="IPR049402">
    <property type="entry name" value="DZF_dom_C"/>
</dbReference>
<keyword evidence="5" id="KW-0472">Membrane</keyword>
<dbReference type="PANTHER" id="PTHR45762:SF3">
    <property type="entry name" value="ZINC-FINGER PROTEIN AT 72D, ISOFORM B"/>
    <property type="match status" value="1"/>
</dbReference>
<reference evidence="7 8" key="1">
    <citation type="submission" date="2020-08" db="EMBL/GenBank/DDBJ databases">
        <authorList>
            <person name="Koutsovoulos G."/>
            <person name="Danchin GJ E."/>
        </authorList>
    </citation>
    <scope>NUCLEOTIDE SEQUENCE [LARGE SCALE GENOMIC DNA]</scope>
</reference>
<dbReference type="Gene3D" id="3.30.460.10">
    <property type="entry name" value="Beta Polymerase, domain 2"/>
    <property type="match status" value="1"/>
</dbReference>
<dbReference type="InterPro" id="IPR049401">
    <property type="entry name" value="DZF_dom_N"/>
</dbReference>
<dbReference type="Proteomes" id="UP000580250">
    <property type="component" value="Unassembled WGS sequence"/>
</dbReference>
<feature type="compositionally biased region" description="Pro residues" evidence="4">
    <location>
        <begin position="13"/>
        <end position="25"/>
    </location>
</feature>
<dbReference type="SUPFAM" id="SSF57667">
    <property type="entry name" value="beta-beta-alpha zinc fingers"/>
    <property type="match status" value="1"/>
</dbReference>
<feature type="region of interest" description="Disordered" evidence="4">
    <location>
        <begin position="562"/>
        <end position="630"/>
    </location>
</feature>
<dbReference type="GO" id="GO:0071011">
    <property type="term" value="C:precatalytic spliceosome"/>
    <property type="evidence" value="ECO:0007669"/>
    <property type="project" value="TreeGrafter"/>
</dbReference>
<feature type="compositionally biased region" description="Low complexity" evidence="4">
    <location>
        <begin position="26"/>
        <end position="44"/>
    </location>
</feature>
<gene>
    <name evidence="7" type="ORF">MENT_LOCUS3664</name>
</gene>
<dbReference type="GO" id="GO:0003725">
    <property type="term" value="F:double-stranded RNA binding"/>
    <property type="evidence" value="ECO:0007669"/>
    <property type="project" value="TreeGrafter"/>
</dbReference>
<dbReference type="InterPro" id="IPR006561">
    <property type="entry name" value="DZF_dom"/>
</dbReference>
<dbReference type="EMBL" id="CAJEWN010000012">
    <property type="protein sequence ID" value="CAD2132477.1"/>
    <property type="molecule type" value="Genomic_DNA"/>
</dbReference>
<evidence type="ECO:0000256" key="2">
    <source>
        <dbReference type="ARBA" id="ARBA00022771"/>
    </source>
</evidence>
<dbReference type="SMART" id="SM00572">
    <property type="entry name" value="DZF"/>
    <property type="match status" value="1"/>
</dbReference>
<dbReference type="PANTHER" id="PTHR45762">
    <property type="entry name" value="ZINC FINGER RNA-BINDING PROTEIN"/>
    <property type="match status" value="1"/>
</dbReference>
<evidence type="ECO:0000259" key="6">
    <source>
        <dbReference type="PROSITE" id="PS51703"/>
    </source>
</evidence>
<evidence type="ECO:0000256" key="1">
    <source>
        <dbReference type="ARBA" id="ARBA00022723"/>
    </source>
</evidence>
<feature type="transmembrane region" description="Helical" evidence="5">
    <location>
        <begin position="110"/>
        <end position="130"/>
    </location>
</feature>
<keyword evidence="1" id="KW-0479">Metal-binding</keyword>
<evidence type="ECO:0000256" key="4">
    <source>
        <dbReference type="SAM" id="MobiDB-lite"/>
    </source>
</evidence>
<evidence type="ECO:0000256" key="3">
    <source>
        <dbReference type="ARBA" id="ARBA00022833"/>
    </source>
</evidence>
<dbReference type="OrthoDB" id="8898434at2759"/>
<dbReference type="Gene3D" id="3.30.160.60">
    <property type="entry name" value="Classic Zinc Finger"/>
    <property type="match status" value="1"/>
</dbReference>
<keyword evidence="5" id="KW-1133">Transmembrane helix</keyword>
<feature type="compositionally biased region" description="Gly residues" evidence="4">
    <location>
        <begin position="587"/>
        <end position="616"/>
    </location>
</feature>
<name>A0A6V7TRR7_MELEN</name>
<dbReference type="Pfam" id="PF12171">
    <property type="entry name" value="zf-C2H2_jaz"/>
    <property type="match status" value="1"/>
</dbReference>
<dbReference type="Pfam" id="PF20965">
    <property type="entry name" value="DZF_C"/>
    <property type="match status" value="1"/>
</dbReference>
<feature type="domain" description="DZF" evidence="6">
    <location>
        <begin position="220"/>
        <end position="586"/>
    </location>
</feature>
<dbReference type="InterPro" id="IPR036236">
    <property type="entry name" value="Znf_C2H2_sf"/>
</dbReference>
<keyword evidence="5" id="KW-0812">Transmembrane</keyword>
<evidence type="ECO:0000313" key="7">
    <source>
        <dbReference type="EMBL" id="CAD2132477.1"/>
    </source>
</evidence>
<accession>A0A6V7TRR7</accession>
<dbReference type="InterPro" id="IPR043519">
    <property type="entry name" value="NT_sf"/>
</dbReference>
<evidence type="ECO:0000313" key="8">
    <source>
        <dbReference type="Proteomes" id="UP000580250"/>
    </source>
</evidence>
<dbReference type="PROSITE" id="PS51703">
    <property type="entry name" value="DZF"/>
    <property type="match status" value="1"/>
</dbReference>
<dbReference type="Pfam" id="PF07528">
    <property type="entry name" value="DZF_N"/>
    <property type="match status" value="1"/>
</dbReference>
<keyword evidence="2" id="KW-0863">Zinc-finger</keyword>